<sequence length="82" mass="9660">MKPFIWICKLRKGEILWRASCTYCYFIKVQSRQVIGKLLSKTQISIAPMAAQNIEQADKSTHDKKCSLYLVLRISCYDQMYY</sequence>
<organism evidence="1 2">
    <name type="scientific">Frankliniella fusca</name>
    <dbReference type="NCBI Taxonomy" id="407009"/>
    <lineage>
        <taxon>Eukaryota</taxon>
        <taxon>Metazoa</taxon>
        <taxon>Ecdysozoa</taxon>
        <taxon>Arthropoda</taxon>
        <taxon>Hexapoda</taxon>
        <taxon>Insecta</taxon>
        <taxon>Pterygota</taxon>
        <taxon>Neoptera</taxon>
        <taxon>Paraneoptera</taxon>
        <taxon>Thysanoptera</taxon>
        <taxon>Terebrantia</taxon>
        <taxon>Thripoidea</taxon>
        <taxon>Thripidae</taxon>
        <taxon>Frankliniella</taxon>
    </lineage>
</organism>
<evidence type="ECO:0000313" key="1">
    <source>
        <dbReference type="EMBL" id="KAK3925570.1"/>
    </source>
</evidence>
<gene>
    <name evidence="1" type="ORF">KUF71_013819</name>
</gene>
<accession>A0AAE1HQD4</accession>
<dbReference type="EMBL" id="JAHWGI010001232">
    <property type="protein sequence ID" value="KAK3925570.1"/>
    <property type="molecule type" value="Genomic_DNA"/>
</dbReference>
<reference evidence="1" key="1">
    <citation type="submission" date="2021-07" db="EMBL/GenBank/DDBJ databases">
        <authorList>
            <person name="Catto M.A."/>
            <person name="Jacobson A."/>
            <person name="Kennedy G."/>
            <person name="Labadie P."/>
            <person name="Hunt B.G."/>
            <person name="Srinivasan R."/>
        </authorList>
    </citation>
    <scope>NUCLEOTIDE SEQUENCE</scope>
    <source>
        <strain evidence="1">PL_HMW_Pooled</strain>
        <tissue evidence="1">Head</tissue>
    </source>
</reference>
<dbReference type="Proteomes" id="UP001219518">
    <property type="component" value="Unassembled WGS sequence"/>
</dbReference>
<comment type="caution">
    <text evidence="1">The sequence shown here is derived from an EMBL/GenBank/DDBJ whole genome shotgun (WGS) entry which is preliminary data.</text>
</comment>
<protein>
    <submittedName>
        <fullName evidence="1">Dolichyl-diphosphooligosaccharide--protein glycosyltransferase subunit STT3A</fullName>
    </submittedName>
</protein>
<reference evidence="1" key="2">
    <citation type="journal article" date="2023" name="BMC Genomics">
        <title>Pest status, molecular evolution, and epigenetic factors derived from the genome assembly of Frankliniella fusca, a thysanopteran phytovirus vector.</title>
        <authorList>
            <person name="Catto M.A."/>
            <person name="Labadie P.E."/>
            <person name="Jacobson A.L."/>
            <person name="Kennedy G.G."/>
            <person name="Srinivasan R."/>
            <person name="Hunt B.G."/>
        </authorList>
    </citation>
    <scope>NUCLEOTIDE SEQUENCE</scope>
    <source>
        <strain evidence="1">PL_HMW_Pooled</strain>
    </source>
</reference>
<proteinExistence type="predicted"/>
<dbReference type="AlphaFoldDB" id="A0AAE1HQD4"/>
<keyword evidence="2" id="KW-1185">Reference proteome</keyword>
<evidence type="ECO:0000313" key="2">
    <source>
        <dbReference type="Proteomes" id="UP001219518"/>
    </source>
</evidence>
<name>A0AAE1HQD4_9NEOP</name>